<dbReference type="RefSeq" id="WP_185426249.1">
    <property type="nucleotide sequence ID" value="NZ_JAARRL010000015.1"/>
</dbReference>
<reference evidence="1 2" key="1">
    <citation type="submission" date="2020-03" db="EMBL/GenBank/DDBJ databases">
        <title>Soil Listeria distribution.</title>
        <authorList>
            <person name="Liao J."/>
            <person name="Wiedmann M."/>
        </authorList>
    </citation>
    <scope>NUCLEOTIDE SEQUENCE [LARGE SCALE GENOMIC DNA]</scope>
    <source>
        <strain evidence="1 2">FSL L7-1523</strain>
    </source>
</reference>
<dbReference type="NCBIfam" id="TIGR04223">
    <property type="entry name" value="quorum_AgrD"/>
    <property type="match status" value="1"/>
</dbReference>
<dbReference type="Proteomes" id="UP000564536">
    <property type="component" value="Unassembled WGS sequence"/>
</dbReference>
<dbReference type="AlphaFoldDB" id="A0A841Z4Y4"/>
<dbReference type="EMBL" id="JAARRL010000015">
    <property type="protein sequence ID" value="MBC1501001.1"/>
    <property type="molecule type" value="Genomic_DNA"/>
</dbReference>
<comment type="caution">
    <text evidence="1">The sequence shown here is derived from an EMBL/GenBank/DDBJ whole genome shotgun (WGS) entry which is preliminary data.</text>
</comment>
<proteinExistence type="predicted"/>
<evidence type="ECO:0000313" key="1">
    <source>
        <dbReference type="EMBL" id="MBC1501001.1"/>
    </source>
</evidence>
<organism evidence="1 2">
    <name type="scientific">Listeria weihenstephanensis</name>
    <dbReference type="NCBI Taxonomy" id="1006155"/>
    <lineage>
        <taxon>Bacteria</taxon>
        <taxon>Bacillati</taxon>
        <taxon>Bacillota</taxon>
        <taxon>Bacilli</taxon>
        <taxon>Bacillales</taxon>
        <taxon>Listeriaceae</taxon>
        <taxon>Listeria</taxon>
    </lineage>
</organism>
<name>A0A841Z4Y4_9LIST</name>
<protein>
    <submittedName>
        <fullName evidence="1">Cyclic lactone autoinducer peptide</fullName>
    </submittedName>
</protein>
<evidence type="ECO:0000313" key="2">
    <source>
        <dbReference type="Proteomes" id="UP000564536"/>
    </source>
</evidence>
<accession>A0A841Z4Y4</accession>
<dbReference type="InterPro" id="IPR009229">
    <property type="entry name" value="AgrD"/>
</dbReference>
<sequence length="51" mass="5695">MKKINSKKNNISKKFMVQLEKKASDLAESSVAKSCGMFTYEPTVPSSLLKK</sequence>
<gene>
    <name evidence="1" type="ORF">HB943_10315</name>
</gene>